<evidence type="ECO:0008006" key="3">
    <source>
        <dbReference type="Google" id="ProtNLM"/>
    </source>
</evidence>
<dbReference type="EMBL" id="BFAG01000005">
    <property type="protein sequence ID" value="GBF05561.1"/>
    <property type="molecule type" value="Genomic_DNA"/>
</dbReference>
<gene>
    <name evidence="1" type="ORF">DAERI_050070</name>
</gene>
<dbReference type="AlphaFoldDB" id="A0A2I9DKX5"/>
<evidence type="ECO:0000313" key="1">
    <source>
        <dbReference type="EMBL" id="GBF05561.1"/>
    </source>
</evidence>
<protein>
    <recommendedName>
        <fullName evidence="3">DUF1579 domain-containing protein</fullName>
    </recommendedName>
</protein>
<keyword evidence="2" id="KW-1185">Reference proteome</keyword>
<comment type="caution">
    <text evidence="1">The sequence shown here is derived from an EMBL/GenBank/DDBJ whole genome shotgun (WGS) entry which is preliminary data.</text>
</comment>
<dbReference type="OrthoDB" id="7186376at2"/>
<sequence length="157" mass="17769">MLEHAELTRRRALLARFHGTWRGEETLSPSPWAEAGTATGHVTFAPDLGDILLVQHYQQERRGQPGLSLRGFFTVDPGQGDVLYYAFDTFGFPPLEPARGGWEGETLTVGKSTPRGEARHRFAWQGDRYRYTIENRLPGQETFTPFLTATYVRRGVD</sequence>
<dbReference type="Proteomes" id="UP000236569">
    <property type="component" value="Unassembled WGS sequence"/>
</dbReference>
<reference evidence="2" key="1">
    <citation type="submission" date="2018-01" db="EMBL/GenBank/DDBJ databases">
        <title>Draft Genome Sequence of the Radioresistant Bacterium Deinococcus aerius TR0125, Isolated from the Higher Atmosphere above Japan.</title>
        <authorList>
            <person name="Satoh K."/>
            <person name="Arai H."/>
            <person name="Sanzen T."/>
            <person name="Kawaguchi Y."/>
            <person name="Hayashi H."/>
            <person name="Yokobori S."/>
            <person name="Yamagishi A."/>
            <person name="Oono Y."/>
            <person name="Narumi I."/>
        </authorList>
    </citation>
    <scope>NUCLEOTIDE SEQUENCE [LARGE SCALE GENOMIC DNA]</scope>
    <source>
        <strain evidence="2">TR0125</strain>
    </source>
</reference>
<accession>A0A2I9DKX5</accession>
<organism evidence="1 2">
    <name type="scientific">Deinococcus aerius</name>
    <dbReference type="NCBI Taxonomy" id="200253"/>
    <lineage>
        <taxon>Bacteria</taxon>
        <taxon>Thermotogati</taxon>
        <taxon>Deinococcota</taxon>
        <taxon>Deinococci</taxon>
        <taxon>Deinococcales</taxon>
        <taxon>Deinococcaceae</taxon>
        <taxon>Deinococcus</taxon>
    </lineage>
</organism>
<evidence type="ECO:0000313" key="2">
    <source>
        <dbReference type="Proteomes" id="UP000236569"/>
    </source>
</evidence>
<proteinExistence type="predicted"/>
<dbReference type="RefSeq" id="WP_103129002.1">
    <property type="nucleotide sequence ID" value="NZ_BFAG01000005.1"/>
</dbReference>
<name>A0A2I9DKX5_9DEIO</name>